<accession>A0ABN2ECJ0</accession>
<proteinExistence type="predicted"/>
<keyword evidence="2" id="KW-1185">Reference proteome</keyword>
<protein>
    <submittedName>
        <fullName evidence="1">Uncharacterized protein</fullName>
    </submittedName>
</protein>
<dbReference type="EMBL" id="BAAAND010000008">
    <property type="protein sequence ID" value="GAA1602444.1"/>
    <property type="molecule type" value="Genomic_DNA"/>
</dbReference>
<evidence type="ECO:0000313" key="1">
    <source>
        <dbReference type="EMBL" id="GAA1602444.1"/>
    </source>
</evidence>
<reference evidence="1 2" key="1">
    <citation type="journal article" date="2019" name="Int. J. Syst. Evol. Microbiol.">
        <title>The Global Catalogue of Microorganisms (GCM) 10K type strain sequencing project: providing services to taxonomists for standard genome sequencing and annotation.</title>
        <authorList>
            <consortium name="The Broad Institute Genomics Platform"/>
            <consortium name="The Broad Institute Genome Sequencing Center for Infectious Disease"/>
            <person name="Wu L."/>
            <person name="Ma J."/>
        </authorList>
    </citation>
    <scope>NUCLEOTIDE SEQUENCE [LARGE SCALE GENOMIC DNA]</scope>
    <source>
        <strain evidence="1 2">JCM 14304</strain>
    </source>
</reference>
<sequence>MPSTPNCSSAACSTPTADESPDIMHLCRQSLDQLDIPWRMPRPNALSVARREGVQRLDTFIGPKS</sequence>
<gene>
    <name evidence="1" type="ORF">GCM10009742_58460</name>
</gene>
<dbReference type="Proteomes" id="UP001500190">
    <property type="component" value="Unassembled WGS sequence"/>
</dbReference>
<evidence type="ECO:0000313" key="2">
    <source>
        <dbReference type="Proteomes" id="UP001500190"/>
    </source>
</evidence>
<name>A0ABN2ECJ0_9ACTN</name>
<organism evidence="1 2">
    <name type="scientific">Kribbella karoonensis</name>
    <dbReference type="NCBI Taxonomy" id="324851"/>
    <lineage>
        <taxon>Bacteria</taxon>
        <taxon>Bacillati</taxon>
        <taxon>Actinomycetota</taxon>
        <taxon>Actinomycetes</taxon>
        <taxon>Propionibacteriales</taxon>
        <taxon>Kribbellaceae</taxon>
        <taxon>Kribbella</taxon>
    </lineage>
</organism>
<comment type="caution">
    <text evidence="1">The sequence shown here is derived from an EMBL/GenBank/DDBJ whole genome shotgun (WGS) entry which is preliminary data.</text>
</comment>